<dbReference type="GO" id="GO:0009307">
    <property type="term" value="P:DNA restriction-modification system"/>
    <property type="evidence" value="ECO:0007669"/>
    <property type="project" value="UniProtKB-KW"/>
</dbReference>
<dbReference type="Gene3D" id="3.40.50.300">
    <property type="entry name" value="P-loop containing nucleotide triphosphate hydrolases"/>
    <property type="match status" value="2"/>
</dbReference>
<dbReference type="SUPFAM" id="SSF52540">
    <property type="entry name" value="P-loop containing nucleoside triphosphate hydrolases"/>
    <property type="match status" value="1"/>
</dbReference>
<dbReference type="Pfam" id="PF04313">
    <property type="entry name" value="HSDR_N"/>
    <property type="match status" value="1"/>
</dbReference>
<proteinExistence type="predicted"/>
<reference evidence="3 4" key="1">
    <citation type="submission" date="2020-04" db="EMBL/GenBank/DDBJ databases">
        <title>Paraburkholderia sp. G-4-1-8 isolated from soil.</title>
        <authorList>
            <person name="Dahal R.H."/>
        </authorList>
    </citation>
    <scope>NUCLEOTIDE SEQUENCE [LARGE SCALE GENOMIC DNA]</scope>
    <source>
        <strain evidence="3 4">G-4-1-8</strain>
    </source>
</reference>
<keyword evidence="3" id="KW-0255">Endonuclease</keyword>
<feature type="domain" description="Helicase C-terminal" evidence="2">
    <location>
        <begin position="691"/>
        <end position="845"/>
    </location>
</feature>
<dbReference type="InterPro" id="IPR007409">
    <property type="entry name" value="Restrct_endonuc_type1_HsdR_N"/>
</dbReference>
<name>A0A7X9ZXF6_9BURK</name>
<dbReference type="GO" id="GO:0005524">
    <property type="term" value="F:ATP binding"/>
    <property type="evidence" value="ECO:0007669"/>
    <property type="project" value="UniProtKB-KW"/>
</dbReference>
<keyword evidence="3" id="KW-0540">Nuclease</keyword>
<dbReference type="PANTHER" id="PTHR47396:SF1">
    <property type="entry name" value="ATP-DEPENDENT HELICASE IRC3-RELATED"/>
    <property type="match status" value="1"/>
</dbReference>
<accession>A0A7X9ZXF6</accession>
<protein>
    <submittedName>
        <fullName evidence="3">Type I restriction-modification system endonuclease</fullName>
        <ecNumber evidence="3">3.1.21.3</ecNumber>
    </submittedName>
</protein>
<keyword evidence="4" id="KW-1185">Reference proteome</keyword>
<dbReference type="EC" id="3.1.21.3" evidence="3"/>
<dbReference type="GO" id="GO:0005829">
    <property type="term" value="C:cytosol"/>
    <property type="evidence" value="ECO:0007669"/>
    <property type="project" value="TreeGrafter"/>
</dbReference>
<dbReference type="InterPro" id="IPR050742">
    <property type="entry name" value="Helicase_Restrict-Modif_Enz"/>
</dbReference>
<comment type="caution">
    <text evidence="3">The sequence shown here is derived from an EMBL/GenBank/DDBJ whole genome shotgun (WGS) entry which is preliminary data.</text>
</comment>
<dbReference type="Pfam" id="PF08463">
    <property type="entry name" value="EcoEI_R_C"/>
    <property type="match status" value="1"/>
</dbReference>
<dbReference type="EMBL" id="JABBFZ010000003">
    <property type="protein sequence ID" value="NML30580.1"/>
    <property type="molecule type" value="Genomic_DNA"/>
</dbReference>
<dbReference type="AlphaFoldDB" id="A0A7X9ZXF6"/>
<evidence type="ECO:0000313" key="4">
    <source>
        <dbReference type="Proteomes" id="UP000583127"/>
    </source>
</evidence>
<dbReference type="InterPro" id="IPR027417">
    <property type="entry name" value="P-loop_NTPase"/>
</dbReference>
<dbReference type="RefSeq" id="WP_169496873.1">
    <property type="nucleotide sequence ID" value="NZ_JABBFZ010000003.1"/>
</dbReference>
<sequence>MSQPRSNFAHMARAQEDLAVLGAAAERYFVDDPNTSLLKLRQFGEAMAQQVAARVGVYAPNEGNQAALLSRLKGGGWLPRDTADLFHWLRQAGNEANHQFSGDHRAALQGLKVATQLGFWFHRTFVNADFKGGAFIPPSAPVDESAALKAELADLQKKFQEQAGHVQTAQQLAVHAKEEAKLWESLAIDGSHAVGTLESRLAQLQSDSAAQLAELQAKAAAQPKEQLVQLQKQADKAASLIVLDEKATRELIDLQLREAGWEADSVALRYSAGTRPEPNRYLAIAEWPTASGPADYALFIGAECVAMVEAKRGAKNVVSAIDQAKRYAKDALDEANAPMLAQWGQFRVPLVFATNGRPFQRQFAEVSGIWFCDLRRPTNHRKTLDGWWTPGGVRELLKQDIDGAEAKLNSMEFNYGFPLRDYQRRAILATEDAIKEGKQSILLAMATGTGKTKTCIALVYRLLKAQRFRRILFLVDRSALGEQAANAFKETQMESLQRFADVFGIKEIDDQQPEADTKVHIATVQGLVQRVLYSDDGGLPVDSYDCIVVDECHRGYLLDREMSDVEVQFRDQGDYISKYRRVLDHFDAVKIGLTATPALHTTEIFDLPVFVYSYREAVLDGHLIDHDPALRIRTSLSDGGIHYKPGEQVQFYNAGTQQMDLFQTPDELNFDVGHFNRKVITEAFNKIVCDALSDYLNPAGPDKTLIFCATDVHADMVVRLLKDSFEAKGIEIEDDAVLKITGTADKPLQLIRRYRNEALPVIAVTVDLLTTGIDVPSISNLVFLRRVNSRILYEQMLGRATRRCDEIEKEVFRIFDAVDLYANLEAVTSMKPVVQNPNIGFAQLAKEITDHPDEAIAERAREQLLAKWQRKTRHLTEAQTNALKHAGCDPQDFAQFIRTADIKKLAEWWTNNVGLGETLDRKRDVPADPLVISSHEDSLLDVSPVYGPPEDYLERFAQFVKENSNTFPALIAVVQRPRELTRRDLRELVVALDRAGFNENSLTHAWAQKSNHEIAARVLGFVRQAALGDALIPFDQRVDAAVHRVIHDRKLPPMQQDWLKRIAKQIKANILLDDVSINEGPFGQQGGFKRLNQIFEQQLPEVLADMNEAIWQQAASN</sequence>
<dbReference type="GO" id="GO:0003677">
    <property type="term" value="F:DNA binding"/>
    <property type="evidence" value="ECO:0007669"/>
    <property type="project" value="UniProtKB-KW"/>
</dbReference>
<feature type="domain" description="Helicase ATP-binding" evidence="1">
    <location>
        <begin position="432"/>
        <end position="615"/>
    </location>
</feature>
<keyword evidence="3" id="KW-0378">Hydrolase</keyword>
<dbReference type="GO" id="GO:0009035">
    <property type="term" value="F:type I site-specific deoxyribonuclease activity"/>
    <property type="evidence" value="ECO:0007669"/>
    <property type="project" value="UniProtKB-EC"/>
</dbReference>
<dbReference type="PANTHER" id="PTHR47396">
    <property type="entry name" value="TYPE I RESTRICTION ENZYME ECOKI R PROTEIN"/>
    <property type="match status" value="1"/>
</dbReference>
<dbReference type="CDD" id="cd18032">
    <property type="entry name" value="DEXHc_RE_I_III_res"/>
    <property type="match status" value="1"/>
</dbReference>
<dbReference type="InterPro" id="IPR013670">
    <property type="entry name" value="EcoEI_R_C_dom"/>
</dbReference>
<dbReference type="Pfam" id="PF00271">
    <property type="entry name" value="Helicase_C"/>
    <property type="match status" value="1"/>
</dbReference>
<dbReference type="SMART" id="SM00490">
    <property type="entry name" value="HELICc"/>
    <property type="match status" value="1"/>
</dbReference>
<dbReference type="InterPro" id="IPR006935">
    <property type="entry name" value="Helicase/UvrB_N"/>
</dbReference>
<evidence type="ECO:0000259" key="2">
    <source>
        <dbReference type="PROSITE" id="PS51194"/>
    </source>
</evidence>
<organism evidence="3 4">
    <name type="scientific">Paraburkholderia antibiotica</name>
    <dbReference type="NCBI Taxonomy" id="2728839"/>
    <lineage>
        <taxon>Bacteria</taxon>
        <taxon>Pseudomonadati</taxon>
        <taxon>Pseudomonadota</taxon>
        <taxon>Betaproteobacteria</taxon>
        <taxon>Burkholderiales</taxon>
        <taxon>Burkholderiaceae</taxon>
        <taxon>Paraburkholderia</taxon>
    </lineage>
</organism>
<dbReference type="PROSITE" id="PS51194">
    <property type="entry name" value="HELICASE_CTER"/>
    <property type="match status" value="1"/>
</dbReference>
<dbReference type="NCBIfam" id="NF008521">
    <property type="entry name" value="PRK11448.1"/>
    <property type="match status" value="1"/>
</dbReference>
<gene>
    <name evidence="3" type="primary">hsdR</name>
    <name evidence="3" type="ORF">HHL14_07015</name>
</gene>
<dbReference type="SMART" id="SM00487">
    <property type="entry name" value="DEXDc"/>
    <property type="match status" value="1"/>
</dbReference>
<evidence type="ECO:0000313" key="3">
    <source>
        <dbReference type="EMBL" id="NML30580.1"/>
    </source>
</evidence>
<dbReference type="Pfam" id="PF04851">
    <property type="entry name" value="ResIII"/>
    <property type="match status" value="1"/>
</dbReference>
<dbReference type="Proteomes" id="UP000583127">
    <property type="component" value="Unassembled WGS sequence"/>
</dbReference>
<dbReference type="CDD" id="cd18799">
    <property type="entry name" value="SF2_C_EcoAI-like"/>
    <property type="match status" value="1"/>
</dbReference>
<dbReference type="InterPro" id="IPR014001">
    <property type="entry name" value="Helicase_ATP-bd"/>
</dbReference>
<evidence type="ECO:0000259" key="1">
    <source>
        <dbReference type="PROSITE" id="PS51192"/>
    </source>
</evidence>
<dbReference type="InterPro" id="IPR001650">
    <property type="entry name" value="Helicase_C-like"/>
</dbReference>
<dbReference type="Gene3D" id="3.90.1570.30">
    <property type="match status" value="1"/>
</dbReference>
<dbReference type="PROSITE" id="PS51192">
    <property type="entry name" value="HELICASE_ATP_BIND_1"/>
    <property type="match status" value="1"/>
</dbReference>